<feature type="transmembrane region" description="Helical" evidence="5">
    <location>
        <begin position="88"/>
        <end position="107"/>
    </location>
</feature>
<name>A0A4R4K9T7_9BACT</name>
<dbReference type="Proteomes" id="UP000295706">
    <property type="component" value="Unassembled WGS sequence"/>
</dbReference>
<evidence type="ECO:0000256" key="3">
    <source>
        <dbReference type="ARBA" id="ARBA00022989"/>
    </source>
</evidence>
<dbReference type="OrthoDB" id="9809429at2"/>
<comment type="caution">
    <text evidence="7">The sequence shown here is derived from an EMBL/GenBank/DDBJ whole genome shotgun (WGS) entry which is preliminary data.</text>
</comment>
<evidence type="ECO:0000313" key="7">
    <source>
        <dbReference type="EMBL" id="TDB64528.1"/>
    </source>
</evidence>
<dbReference type="NCBIfam" id="NF045576">
    <property type="entry name" value="BT_3928_fam"/>
    <property type="match status" value="1"/>
</dbReference>
<protein>
    <submittedName>
        <fullName evidence="7">DoxX family membrane protein</fullName>
    </submittedName>
</protein>
<evidence type="ECO:0000256" key="4">
    <source>
        <dbReference type="ARBA" id="ARBA00023136"/>
    </source>
</evidence>
<feature type="transmembrane region" description="Helical" evidence="5">
    <location>
        <begin position="58"/>
        <end position="81"/>
    </location>
</feature>
<sequence>MKLAAQIAKVVVGVIFIFSGLIKLNDPVGTEIKLEEYFEVFAQDLPALHDLFMALIPLSLYLSVILCTAEVVLGIALLLGYKPKTTSWLLLGIILFFTFLTFYSAYFNKVTDCGCFGDAIKLKPWTSFGKDIFLLILILLILYKRKEFTAQTTGMLVALATVVSLGIAFYAIRHLPILDLLPYREGASIPDQMQPSEPIRYSYIFEKEGKEVQFESFPTDTTLKFKEMIILNEEAKPKITDYRTWNDEGDFTQESFKGSKLFVIVKNLKDINTAALPEIRQLLTDLKGSAVETLILTSASGEEIEKFRTEQQLKIPFYYADATVLKTISRSNPGIWLLKEGVVKGKWHFNDTPKAKEVLEKLSR</sequence>
<comment type="subcellular location">
    <subcellularLocation>
        <location evidence="1">Membrane</location>
        <topology evidence="1">Multi-pass membrane protein</topology>
    </subcellularLocation>
</comment>
<dbReference type="Pfam" id="PF07291">
    <property type="entry name" value="MauE"/>
    <property type="match status" value="1"/>
</dbReference>
<evidence type="ECO:0000259" key="6">
    <source>
        <dbReference type="Pfam" id="PF07291"/>
    </source>
</evidence>
<evidence type="ECO:0000313" key="8">
    <source>
        <dbReference type="Proteomes" id="UP000295706"/>
    </source>
</evidence>
<keyword evidence="2 5" id="KW-0812">Transmembrane</keyword>
<dbReference type="EMBL" id="SMJU01000007">
    <property type="protein sequence ID" value="TDB64528.1"/>
    <property type="molecule type" value="Genomic_DNA"/>
</dbReference>
<feature type="transmembrane region" description="Helical" evidence="5">
    <location>
        <begin position="127"/>
        <end position="143"/>
    </location>
</feature>
<reference evidence="7 8" key="1">
    <citation type="submission" date="2019-02" db="EMBL/GenBank/DDBJ databases">
        <title>Arundinibacter roseus gen. nov., sp. nov., a new member of the family Cytophagaceae.</title>
        <authorList>
            <person name="Szuroczki S."/>
            <person name="Khayer B."/>
            <person name="Sproer C."/>
            <person name="Toumi M."/>
            <person name="Szabo A."/>
            <person name="Felfoldi T."/>
            <person name="Schumann P."/>
            <person name="Toth E."/>
        </authorList>
    </citation>
    <scope>NUCLEOTIDE SEQUENCE [LARGE SCALE GENOMIC DNA]</scope>
    <source>
        <strain evidence="7 8">DMA-k-7a</strain>
    </source>
</reference>
<dbReference type="GO" id="GO:0030416">
    <property type="term" value="P:methylamine metabolic process"/>
    <property type="evidence" value="ECO:0007669"/>
    <property type="project" value="InterPro"/>
</dbReference>
<feature type="transmembrane region" description="Helical" evidence="5">
    <location>
        <begin position="7"/>
        <end position="24"/>
    </location>
</feature>
<keyword evidence="4 5" id="KW-0472">Membrane</keyword>
<proteinExistence type="predicted"/>
<accession>A0A4R4K9T7</accession>
<keyword evidence="3 5" id="KW-1133">Transmembrane helix</keyword>
<evidence type="ECO:0000256" key="5">
    <source>
        <dbReference type="SAM" id="Phobius"/>
    </source>
</evidence>
<evidence type="ECO:0000256" key="2">
    <source>
        <dbReference type="ARBA" id="ARBA00022692"/>
    </source>
</evidence>
<organism evidence="7 8">
    <name type="scientific">Arundinibacter roseus</name>
    <dbReference type="NCBI Taxonomy" id="2070510"/>
    <lineage>
        <taxon>Bacteria</taxon>
        <taxon>Pseudomonadati</taxon>
        <taxon>Bacteroidota</taxon>
        <taxon>Cytophagia</taxon>
        <taxon>Cytophagales</taxon>
        <taxon>Spirosomataceae</taxon>
        <taxon>Arundinibacter</taxon>
    </lineage>
</organism>
<feature type="domain" description="Methylamine utilisation protein MauE" evidence="6">
    <location>
        <begin position="1"/>
        <end position="143"/>
    </location>
</feature>
<feature type="transmembrane region" description="Helical" evidence="5">
    <location>
        <begin position="155"/>
        <end position="172"/>
    </location>
</feature>
<keyword evidence="8" id="KW-1185">Reference proteome</keyword>
<gene>
    <name evidence="7" type="ORF">EZE20_12695</name>
</gene>
<dbReference type="GO" id="GO:0016020">
    <property type="term" value="C:membrane"/>
    <property type="evidence" value="ECO:0007669"/>
    <property type="project" value="UniProtKB-SubCell"/>
</dbReference>
<evidence type="ECO:0000256" key="1">
    <source>
        <dbReference type="ARBA" id="ARBA00004141"/>
    </source>
</evidence>
<dbReference type="AlphaFoldDB" id="A0A4R4K9T7"/>
<dbReference type="InterPro" id="IPR009908">
    <property type="entry name" value="Methylamine_util_MauE"/>
</dbReference>
<dbReference type="RefSeq" id="WP_132118163.1">
    <property type="nucleotide sequence ID" value="NZ_SMJU01000007.1"/>
</dbReference>